<dbReference type="Pfam" id="PF00392">
    <property type="entry name" value="GntR"/>
    <property type="match status" value="1"/>
</dbReference>
<dbReference type="EMBL" id="FNQR01000002">
    <property type="protein sequence ID" value="SEA03009.1"/>
    <property type="molecule type" value="Genomic_DNA"/>
</dbReference>
<dbReference type="SUPFAM" id="SSF64288">
    <property type="entry name" value="Chorismate lyase-like"/>
    <property type="match status" value="1"/>
</dbReference>
<dbReference type="Proteomes" id="UP000198584">
    <property type="component" value="Unassembled WGS sequence"/>
</dbReference>
<feature type="domain" description="HTH gntR-type" evidence="4">
    <location>
        <begin position="10"/>
        <end position="78"/>
    </location>
</feature>
<dbReference type="InterPro" id="IPR050679">
    <property type="entry name" value="Bact_HTH_transcr_reg"/>
</dbReference>
<dbReference type="Gene3D" id="3.40.1410.10">
    <property type="entry name" value="Chorismate lyase-like"/>
    <property type="match status" value="1"/>
</dbReference>
<evidence type="ECO:0000259" key="4">
    <source>
        <dbReference type="PROSITE" id="PS50949"/>
    </source>
</evidence>
<organism evidence="5 6">
    <name type="scientific">Thalassobacillus cyri</name>
    <dbReference type="NCBI Taxonomy" id="571932"/>
    <lineage>
        <taxon>Bacteria</taxon>
        <taxon>Bacillati</taxon>
        <taxon>Bacillota</taxon>
        <taxon>Bacilli</taxon>
        <taxon>Bacillales</taxon>
        <taxon>Bacillaceae</taxon>
        <taxon>Thalassobacillus</taxon>
    </lineage>
</organism>
<dbReference type="InterPro" id="IPR036388">
    <property type="entry name" value="WH-like_DNA-bd_sf"/>
</dbReference>
<protein>
    <submittedName>
        <fullName evidence="5">GntR family transcriptional regulator</fullName>
    </submittedName>
</protein>
<reference evidence="5 6" key="1">
    <citation type="submission" date="2016-10" db="EMBL/GenBank/DDBJ databases">
        <authorList>
            <person name="de Groot N.N."/>
        </authorList>
    </citation>
    <scope>NUCLEOTIDE SEQUENCE [LARGE SCALE GENOMIC DNA]</scope>
    <source>
        <strain evidence="5 6">CCM7597</strain>
    </source>
</reference>
<dbReference type="PANTHER" id="PTHR44846">
    <property type="entry name" value="MANNOSYL-D-GLYCERATE TRANSPORT/METABOLISM SYSTEM REPRESSOR MNGR-RELATED"/>
    <property type="match status" value="1"/>
</dbReference>
<proteinExistence type="predicted"/>
<accession>A0A1H3XU95</accession>
<sequence>MLNLKRDRSTPLYTQLKNVIEEKIKAGEWEPEQQIPSERELGKEYAVSRITVRQAIDLAVNEGLLYRTHGKGTFVATPTIKQELSKVDSFQSTLSQQGLVASTDIVKAEMAVTDLQLSTLLNVEMMDRLYNLQLVGYGDELPIVFYDSFFPVDVGEQVTEAARKEKEAGRPFTTLDLYKNIPDIAPTHSKQTFESVLADERIAKVLKLDEVTPIFKVTSIIYMGERAIEYRTSYYKGDKYKFFITRSIQ</sequence>
<dbReference type="AlphaFoldDB" id="A0A1H3XU95"/>
<evidence type="ECO:0000313" key="6">
    <source>
        <dbReference type="Proteomes" id="UP000198584"/>
    </source>
</evidence>
<dbReference type="GO" id="GO:0003700">
    <property type="term" value="F:DNA-binding transcription factor activity"/>
    <property type="evidence" value="ECO:0007669"/>
    <property type="project" value="InterPro"/>
</dbReference>
<evidence type="ECO:0000313" key="5">
    <source>
        <dbReference type="EMBL" id="SEA03009.1"/>
    </source>
</evidence>
<dbReference type="PRINTS" id="PR00035">
    <property type="entry name" value="HTHGNTR"/>
</dbReference>
<keyword evidence="2" id="KW-0238">DNA-binding</keyword>
<dbReference type="SUPFAM" id="SSF46785">
    <property type="entry name" value="Winged helix' DNA-binding domain"/>
    <property type="match status" value="1"/>
</dbReference>
<dbReference type="PROSITE" id="PS50949">
    <property type="entry name" value="HTH_GNTR"/>
    <property type="match status" value="1"/>
</dbReference>
<dbReference type="STRING" id="571932.SAMN05421743_102259"/>
<evidence type="ECO:0000256" key="2">
    <source>
        <dbReference type="ARBA" id="ARBA00023125"/>
    </source>
</evidence>
<evidence type="ECO:0000256" key="1">
    <source>
        <dbReference type="ARBA" id="ARBA00023015"/>
    </source>
</evidence>
<keyword evidence="6" id="KW-1185">Reference proteome</keyword>
<dbReference type="CDD" id="cd07377">
    <property type="entry name" value="WHTH_GntR"/>
    <property type="match status" value="1"/>
</dbReference>
<keyword evidence="1" id="KW-0805">Transcription regulation</keyword>
<dbReference type="PANTHER" id="PTHR44846:SF1">
    <property type="entry name" value="MANNOSYL-D-GLYCERATE TRANSPORT_METABOLISM SYSTEM REPRESSOR MNGR-RELATED"/>
    <property type="match status" value="1"/>
</dbReference>
<dbReference type="GO" id="GO:0003677">
    <property type="term" value="F:DNA binding"/>
    <property type="evidence" value="ECO:0007669"/>
    <property type="project" value="UniProtKB-KW"/>
</dbReference>
<dbReference type="OrthoDB" id="9815017at2"/>
<dbReference type="GO" id="GO:0045892">
    <property type="term" value="P:negative regulation of DNA-templated transcription"/>
    <property type="evidence" value="ECO:0007669"/>
    <property type="project" value="TreeGrafter"/>
</dbReference>
<dbReference type="InterPro" id="IPR036390">
    <property type="entry name" value="WH_DNA-bd_sf"/>
</dbReference>
<dbReference type="SMART" id="SM00866">
    <property type="entry name" value="UTRA"/>
    <property type="match status" value="1"/>
</dbReference>
<dbReference type="FunFam" id="1.10.10.10:FF:000079">
    <property type="entry name" value="GntR family transcriptional regulator"/>
    <property type="match status" value="1"/>
</dbReference>
<dbReference type="Gene3D" id="1.10.10.10">
    <property type="entry name" value="Winged helix-like DNA-binding domain superfamily/Winged helix DNA-binding domain"/>
    <property type="match status" value="1"/>
</dbReference>
<dbReference type="InterPro" id="IPR000524">
    <property type="entry name" value="Tscrpt_reg_HTH_GntR"/>
</dbReference>
<dbReference type="InterPro" id="IPR011663">
    <property type="entry name" value="UTRA"/>
</dbReference>
<gene>
    <name evidence="5" type="ORF">SAMN05421743_102259</name>
</gene>
<dbReference type="InterPro" id="IPR028978">
    <property type="entry name" value="Chorismate_lyase_/UTRA_dom_sf"/>
</dbReference>
<dbReference type="SMART" id="SM00345">
    <property type="entry name" value="HTH_GNTR"/>
    <property type="match status" value="1"/>
</dbReference>
<evidence type="ECO:0000256" key="3">
    <source>
        <dbReference type="ARBA" id="ARBA00023163"/>
    </source>
</evidence>
<keyword evidence="3" id="KW-0804">Transcription</keyword>
<dbReference type="Pfam" id="PF07702">
    <property type="entry name" value="UTRA"/>
    <property type="match status" value="1"/>
</dbReference>
<name>A0A1H3XU95_9BACI</name>